<dbReference type="Proteomes" id="UP000187406">
    <property type="component" value="Unassembled WGS sequence"/>
</dbReference>
<dbReference type="PANTHER" id="PTHR47370:SF1">
    <property type="entry name" value="ACYL-COA N-ACYLTRANSFERASES (NAT) SUPERFAMILY PROTEIN"/>
    <property type="match status" value="1"/>
</dbReference>
<feature type="domain" description="N-acetyltransferase" evidence="1">
    <location>
        <begin position="6"/>
        <end position="172"/>
    </location>
</feature>
<dbReference type="Pfam" id="PF00583">
    <property type="entry name" value="Acetyltransf_1"/>
    <property type="match status" value="1"/>
</dbReference>
<dbReference type="InterPro" id="IPR000182">
    <property type="entry name" value="GNAT_dom"/>
</dbReference>
<dbReference type="InterPro" id="IPR016181">
    <property type="entry name" value="Acyl_CoA_acyltransferase"/>
</dbReference>
<dbReference type="AlphaFoldDB" id="A0A1Q3BFF4"/>
<accession>A0A1Q3BFF4</accession>
<organism evidence="2 3">
    <name type="scientific">Cephalotus follicularis</name>
    <name type="common">Albany pitcher plant</name>
    <dbReference type="NCBI Taxonomy" id="3775"/>
    <lineage>
        <taxon>Eukaryota</taxon>
        <taxon>Viridiplantae</taxon>
        <taxon>Streptophyta</taxon>
        <taxon>Embryophyta</taxon>
        <taxon>Tracheophyta</taxon>
        <taxon>Spermatophyta</taxon>
        <taxon>Magnoliopsida</taxon>
        <taxon>eudicotyledons</taxon>
        <taxon>Gunneridae</taxon>
        <taxon>Pentapetalae</taxon>
        <taxon>rosids</taxon>
        <taxon>fabids</taxon>
        <taxon>Oxalidales</taxon>
        <taxon>Cephalotaceae</taxon>
        <taxon>Cephalotus</taxon>
    </lineage>
</organism>
<dbReference type="InParanoid" id="A0A1Q3BFF4"/>
<protein>
    <submittedName>
        <fullName evidence="2">Acetyltransf_1 domain-containing protein</fullName>
    </submittedName>
</protein>
<comment type="caution">
    <text evidence="2">The sequence shown here is derived from an EMBL/GenBank/DDBJ whole genome shotgun (WGS) entry which is preliminary data.</text>
</comment>
<evidence type="ECO:0000313" key="2">
    <source>
        <dbReference type="EMBL" id="GAV66582.1"/>
    </source>
</evidence>
<dbReference type="GO" id="GO:0016747">
    <property type="term" value="F:acyltransferase activity, transferring groups other than amino-acyl groups"/>
    <property type="evidence" value="ECO:0007669"/>
    <property type="project" value="InterPro"/>
</dbReference>
<sequence length="388" mass="44113">MGYGELMIRSYDAQTDRPQVEDLERRCAVAPSKRALLFTDTMGDPICRIRNSPLYNMLVAELDNELVGVIQGSIKLVTIRKLFKDLTKVGYILGLRVTPIHRRKGIGLRLAQKLEEWFIANDVCYAYMATEKDNEASVKLFINKLSYVKFRTPAILVNPVNKPMYHMSSKIDIVKLKIEEAESTYRKFMASTDLFPNDINNILRNKLSLGTWVAYQRGETWCDFGSGNGGVPNNWAMVSVWNSGELFKLKLEKAPLTCLICTKISRFIDSFFSCFKVPSIPDFLSPFGFYFIYGVHLEGPLSGQLVRTLCQFVHNMATMSKDCKIVVTEVGGSDSLRVHIPHWKTLSCPEDLWCIKALKNEDNNLLYECIKSSPTTNTRALFVDPREV</sequence>
<reference evidence="3" key="1">
    <citation type="submission" date="2016-04" db="EMBL/GenBank/DDBJ databases">
        <title>Cephalotus genome sequencing.</title>
        <authorList>
            <person name="Fukushima K."/>
            <person name="Hasebe M."/>
            <person name="Fang X."/>
        </authorList>
    </citation>
    <scope>NUCLEOTIDE SEQUENCE [LARGE SCALE GENOMIC DNA]</scope>
    <source>
        <strain evidence="3">cv. St1</strain>
    </source>
</reference>
<dbReference type="InterPro" id="IPR052810">
    <property type="entry name" value="Plant_NAT"/>
</dbReference>
<dbReference type="OrthoDB" id="41532at2759"/>
<dbReference type="SUPFAM" id="SSF55729">
    <property type="entry name" value="Acyl-CoA N-acyltransferases (Nat)"/>
    <property type="match status" value="1"/>
</dbReference>
<name>A0A1Q3BFF4_CEPFO</name>
<dbReference type="FunCoup" id="A0A1Q3BFF4">
    <property type="interactions" value="14"/>
</dbReference>
<dbReference type="Gene3D" id="3.40.630.30">
    <property type="match status" value="1"/>
</dbReference>
<proteinExistence type="predicted"/>
<dbReference type="EMBL" id="BDDD01000489">
    <property type="protein sequence ID" value="GAV66582.1"/>
    <property type="molecule type" value="Genomic_DNA"/>
</dbReference>
<evidence type="ECO:0000259" key="1">
    <source>
        <dbReference type="PROSITE" id="PS51186"/>
    </source>
</evidence>
<keyword evidence="3" id="KW-1185">Reference proteome</keyword>
<evidence type="ECO:0000313" key="3">
    <source>
        <dbReference type="Proteomes" id="UP000187406"/>
    </source>
</evidence>
<dbReference type="CDD" id="cd04301">
    <property type="entry name" value="NAT_SF"/>
    <property type="match status" value="1"/>
</dbReference>
<dbReference type="PROSITE" id="PS51186">
    <property type="entry name" value="GNAT"/>
    <property type="match status" value="1"/>
</dbReference>
<dbReference type="STRING" id="3775.A0A1Q3BFF4"/>
<gene>
    <name evidence="2" type="ORF">CFOL_v3_10092</name>
</gene>
<dbReference type="PANTHER" id="PTHR47370">
    <property type="entry name" value="ACYL-COA N-ACYLTRANSFERASES (NAT) SUPERFAMILY PROTEIN"/>
    <property type="match status" value="1"/>
</dbReference>